<dbReference type="SMART" id="SM00387">
    <property type="entry name" value="HATPase_c"/>
    <property type="match status" value="1"/>
</dbReference>
<evidence type="ECO:0000256" key="7">
    <source>
        <dbReference type="ARBA" id="ARBA00022741"/>
    </source>
</evidence>
<keyword evidence="12" id="KW-0812">Transmembrane</keyword>
<evidence type="ECO:0000256" key="8">
    <source>
        <dbReference type="ARBA" id="ARBA00022777"/>
    </source>
</evidence>
<keyword evidence="11 12" id="KW-0472">Membrane</keyword>
<feature type="domain" description="Histidine kinase" evidence="13">
    <location>
        <begin position="250"/>
        <end position="466"/>
    </location>
</feature>
<dbReference type="Proteomes" id="UP000250369">
    <property type="component" value="Unassembled WGS sequence"/>
</dbReference>
<sequence length="473" mass="52837">MRINLKWKFSAFIAALLLFVVIMMSFAVLKGISQYQREQTESAMAKQSEAAGARIRQEYVTGARLDAVTFMKLQGRKLAVELGASSGGNRVLLYDGAGETVGDSLPMADSRDVGEALAYAKQNKIAYIVKGDIIDYLAPIAGPEGQLGVFHLQASLAAQHVFYRNVQRMFIAAGVGVLAVSLLFGFVYMNRQAKDIRRLNEAAERIRNGFYDRTPKLARRDELGDLSDGIAAMSEAIQTNIRSQKQFFNNISHELKTPLTSIRAYADLLDMYKDDPKLLEEAREAIAQESGRLFELVENALRLSSLERYEFEQRPEKVELKELLEELCMRLKGKADRYGIAINKHLHSAEVWADKESLTHIFMNMLDNAIKYNVQGGSVTLTLKAGDSGLAETEVRDTGIGIPEELRARIFEPFYTANRDRARQSGGSGLGLALVKQLTEKQNGHIQVDSAEGKGTRFVIAFELYDRRKHLQV</sequence>
<comment type="caution">
    <text evidence="15">The sequence shown here is derived from an EMBL/GenBank/DDBJ whole genome shotgun (WGS) entry which is preliminary data.</text>
</comment>
<dbReference type="CDD" id="cd06225">
    <property type="entry name" value="HAMP"/>
    <property type="match status" value="1"/>
</dbReference>
<evidence type="ECO:0000256" key="9">
    <source>
        <dbReference type="ARBA" id="ARBA00022840"/>
    </source>
</evidence>
<dbReference type="OrthoDB" id="9786919at2"/>
<keyword evidence="5" id="KW-0597">Phosphoprotein</keyword>
<reference evidence="15 16" key="1">
    <citation type="journal article" date="2009" name="Int. J. Syst. Evol. Microbiol.">
        <title>Paenibacillus contaminans sp. nov., isolated from a contaminated laboratory plate.</title>
        <authorList>
            <person name="Chou J.H."/>
            <person name="Lee J.H."/>
            <person name="Lin M.C."/>
            <person name="Chang P.S."/>
            <person name="Arun A.B."/>
            <person name="Young C.C."/>
            <person name="Chen W.M."/>
        </authorList>
    </citation>
    <scope>NUCLEOTIDE SEQUENCE [LARGE SCALE GENOMIC DNA]</scope>
    <source>
        <strain evidence="15 16">CKOBP-6</strain>
    </source>
</reference>
<dbReference type="SUPFAM" id="SSF47384">
    <property type="entry name" value="Homodimeric domain of signal transducing histidine kinase"/>
    <property type="match status" value="1"/>
</dbReference>
<evidence type="ECO:0000256" key="4">
    <source>
        <dbReference type="ARBA" id="ARBA00022475"/>
    </source>
</evidence>
<keyword evidence="12" id="KW-1133">Transmembrane helix</keyword>
<evidence type="ECO:0000256" key="2">
    <source>
        <dbReference type="ARBA" id="ARBA00004651"/>
    </source>
</evidence>
<dbReference type="InterPro" id="IPR003661">
    <property type="entry name" value="HisK_dim/P_dom"/>
</dbReference>
<keyword evidence="7" id="KW-0547">Nucleotide-binding</keyword>
<evidence type="ECO:0000256" key="1">
    <source>
        <dbReference type="ARBA" id="ARBA00000085"/>
    </source>
</evidence>
<evidence type="ECO:0000256" key="6">
    <source>
        <dbReference type="ARBA" id="ARBA00022679"/>
    </source>
</evidence>
<gene>
    <name evidence="15" type="ORF">DQG23_01100</name>
</gene>
<dbReference type="SMART" id="SM00388">
    <property type="entry name" value="HisKA"/>
    <property type="match status" value="1"/>
</dbReference>
<dbReference type="GO" id="GO:0000155">
    <property type="term" value="F:phosphorelay sensor kinase activity"/>
    <property type="evidence" value="ECO:0007669"/>
    <property type="project" value="InterPro"/>
</dbReference>
<evidence type="ECO:0000259" key="13">
    <source>
        <dbReference type="PROSITE" id="PS50109"/>
    </source>
</evidence>
<dbReference type="EMBL" id="QMFB01000001">
    <property type="protein sequence ID" value="RAV22834.1"/>
    <property type="molecule type" value="Genomic_DNA"/>
</dbReference>
<dbReference type="SUPFAM" id="SSF158472">
    <property type="entry name" value="HAMP domain-like"/>
    <property type="match status" value="1"/>
</dbReference>
<dbReference type="PRINTS" id="PR00344">
    <property type="entry name" value="BCTRLSENSOR"/>
</dbReference>
<dbReference type="CDD" id="cd00082">
    <property type="entry name" value="HisKA"/>
    <property type="match status" value="1"/>
</dbReference>
<dbReference type="InterPro" id="IPR036097">
    <property type="entry name" value="HisK_dim/P_sf"/>
</dbReference>
<evidence type="ECO:0000256" key="12">
    <source>
        <dbReference type="SAM" id="Phobius"/>
    </source>
</evidence>
<dbReference type="SMART" id="SM00304">
    <property type="entry name" value="HAMP"/>
    <property type="match status" value="1"/>
</dbReference>
<dbReference type="InterPro" id="IPR050736">
    <property type="entry name" value="Sensor_HK_Regulatory"/>
</dbReference>
<dbReference type="PANTHER" id="PTHR43711">
    <property type="entry name" value="TWO-COMPONENT HISTIDINE KINASE"/>
    <property type="match status" value="1"/>
</dbReference>
<evidence type="ECO:0000313" key="15">
    <source>
        <dbReference type="EMBL" id="RAV22834.1"/>
    </source>
</evidence>
<evidence type="ECO:0000256" key="3">
    <source>
        <dbReference type="ARBA" id="ARBA00012438"/>
    </source>
</evidence>
<feature type="transmembrane region" description="Helical" evidence="12">
    <location>
        <begin position="169"/>
        <end position="189"/>
    </location>
</feature>
<evidence type="ECO:0000256" key="11">
    <source>
        <dbReference type="ARBA" id="ARBA00023136"/>
    </source>
</evidence>
<keyword evidence="10" id="KW-0902">Two-component regulatory system</keyword>
<dbReference type="GO" id="GO:0005886">
    <property type="term" value="C:plasma membrane"/>
    <property type="evidence" value="ECO:0007669"/>
    <property type="project" value="UniProtKB-SubCell"/>
</dbReference>
<feature type="domain" description="HAMP" evidence="14">
    <location>
        <begin position="190"/>
        <end position="242"/>
    </location>
</feature>
<dbReference type="AlphaFoldDB" id="A0A329MSQ9"/>
<proteinExistence type="predicted"/>
<dbReference type="Gene3D" id="1.10.287.130">
    <property type="match status" value="1"/>
</dbReference>
<dbReference type="Gene3D" id="3.30.565.10">
    <property type="entry name" value="Histidine kinase-like ATPase, C-terminal domain"/>
    <property type="match status" value="1"/>
</dbReference>
<dbReference type="PROSITE" id="PS50885">
    <property type="entry name" value="HAMP"/>
    <property type="match status" value="1"/>
</dbReference>
<dbReference type="InterPro" id="IPR003660">
    <property type="entry name" value="HAMP_dom"/>
</dbReference>
<keyword evidence="6" id="KW-0808">Transferase</keyword>
<comment type="catalytic activity">
    <reaction evidence="1">
        <text>ATP + protein L-histidine = ADP + protein N-phospho-L-histidine.</text>
        <dbReference type="EC" id="2.7.13.3"/>
    </reaction>
</comment>
<dbReference type="SUPFAM" id="SSF55874">
    <property type="entry name" value="ATPase domain of HSP90 chaperone/DNA topoisomerase II/histidine kinase"/>
    <property type="match status" value="1"/>
</dbReference>
<dbReference type="Gene3D" id="6.10.340.10">
    <property type="match status" value="1"/>
</dbReference>
<protein>
    <recommendedName>
        <fullName evidence="3">histidine kinase</fullName>
        <ecNumber evidence="3">2.7.13.3</ecNumber>
    </recommendedName>
</protein>
<dbReference type="InterPro" id="IPR003594">
    <property type="entry name" value="HATPase_dom"/>
</dbReference>
<dbReference type="PROSITE" id="PS50109">
    <property type="entry name" value="HIS_KIN"/>
    <property type="match status" value="1"/>
</dbReference>
<dbReference type="FunFam" id="1.10.287.130:FF:000001">
    <property type="entry name" value="Two-component sensor histidine kinase"/>
    <property type="match status" value="1"/>
</dbReference>
<dbReference type="InterPro" id="IPR036890">
    <property type="entry name" value="HATPase_C_sf"/>
</dbReference>
<keyword evidence="8 15" id="KW-0418">Kinase</keyword>
<dbReference type="InterPro" id="IPR005467">
    <property type="entry name" value="His_kinase_dom"/>
</dbReference>
<dbReference type="EC" id="2.7.13.3" evidence="3"/>
<evidence type="ECO:0000313" key="16">
    <source>
        <dbReference type="Proteomes" id="UP000250369"/>
    </source>
</evidence>
<dbReference type="Pfam" id="PF00672">
    <property type="entry name" value="HAMP"/>
    <property type="match status" value="1"/>
</dbReference>
<keyword evidence="9" id="KW-0067">ATP-binding</keyword>
<dbReference type="RefSeq" id="WP_113028943.1">
    <property type="nucleotide sequence ID" value="NZ_QMFB01000001.1"/>
</dbReference>
<comment type="subcellular location">
    <subcellularLocation>
        <location evidence="2">Cell membrane</location>
        <topology evidence="2">Multi-pass membrane protein</topology>
    </subcellularLocation>
</comment>
<keyword evidence="4" id="KW-1003">Cell membrane</keyword>
<dbReference type="GO" id="GO:0005524">
    <property type="term" value="F:ATP binding"/>
    <property type="evidence" value="ECO:0007669"/>
    <property type="project" value="UniProtKB-KW"/>
</dbReference>
<name>A0A329MSQ9_9BACL</name>
<evidence type="ECO:0000256" key="5">
    <source>
        <dbReference type="ARBA" id="ARBA00022553"/>
    </source>
</evidence>
<keyword evidence="16" id="KW-1185">Reference proteome</keyword>
<dbReference type="FunFam" id="3.30.565.10:FF:000006">
    <property type="entry name" value="Sensor histidine kinase WalK"/>
    <property type="match status" value="1"/>
</dbReference>
<evidence type="ECO:0000259" key="14">
    <source>
        <dbReference type="PROSITE" id="PS50885"/>
    </source>
</evidence>
<dbReference type="Pfam" id="PF02518">
    <property type="entry name" value="HATPase_c"/>
    <property type="match status" value="1"/>
</dbReference>
<dbReference type="InterPro" id="IPR004358">
    <property type="entry name" value="Sig_transdc_His_kin-like_C"/>
</dbReference>
<dbReference type="Pfam" id="PF00512">
    <property type="entry name" value="HisKA"/>
    <property type="match status" value="1"/>
</dbReference>
<accession>A0A329MSQ9</accession>
<dbReference type="PANTHER" id="PTHR43711:SF1">
    <property type="entry name" value="HISTIDINE KINASE 1"/>
    <property type="match status" value="1"/>
</dbReference>
<dbReference type="CDD" id="cd00075">
    <property type="entry name" value="HATPase"/>
    <property type="match status" value="1"/>
</dbReference>
<organism evidence="15 16">
    <name type="scientific">Paenibacillus contaminans</name>
    <dbReference type="NCBI Taxonomy" id="450362"/>
    <lineage>
        <taxon>Bacteria</taxon>
        <taxon>Bacillati</taxon>
        <taxon>Bacillota</taxon>
        <taxon>Bacilli</taxon>
        <taxon>Bacillales</taxon>
        <taxon>Paenibacillaceae</taxon>
        <taxon>Paenibacillus</taxon>
    </lineage>
</organism>
<evidence type="ECO:0000256" key="10">
    <source>
        <dbReference type="ARBA" id="ARBA00023012"/>
    </source>
</evidence>